<evidence type="ECO:0000259" key="2">
    <source>
        <dbReference type="PROSITE" id="PS51144"/>
    </source>
</evidence>
<dbReference type="InterPro" id="IPR001148">
    <property type="entry name" value="CA_dom"/>
</dbReference>
<evidence type="ECO:0000256" key="1">
    <source>
        <dbReference type="ARBA" id="ARBA00010718"/>
    </source>
</evidence>
<dbReference type="PANTHER" id="PTHR18952:SF278">
    <property type="entry name" value="CARBONIC ANHYDRASE"/>
    <property type="match status" value="1"/>
</dbReference>
<dbReference type="GO" id="GO:0004089">
    <property type="term" value="F:carbonate dehydratase activity"/>
    <property type="evidence" value="ECO:0007669"/>
    <property type="project" value="InterPro"/>
</dbReference>
<gene>
    <name evidence="3" type="ORF">OCTVUL_1B014642</name>
</gene>
<protein>
    <recommendedName>
        <fullName evidence="2">Alpha-carbonic anhydrase domain-containing protein</fullName>
    </recommendedName>
</protein>
<dbReference type="AlphaFoldDB" id="A0AA36FD93"/>
<comment type="similarity">
    <text evidence="1">Belongs to the alpha-carbonic anhydrase family.</text>
</comment>
<feature type="domain" description="Alpha-carbonic anhydrase" evidence="2">
    <location>
        <begin position="119"/>
        <end position="279"/>
    </location>
</feature>
<evidence type="ECO:0000313" key="4">
    <source>
        <dbReference type="Proteomes" id="UP001162480"/>
    </source>
</evidence>
<accession>A0AA36FD93</accession>
<dbReference type="Gene3D" id="3.10.200.10">
    <property type="entry name" value="Alpha carbonic anhydrase"/>
    <property type="match status" value="1"/>
</dbReference>
<name>A0AA36FD93_OCTVU</name>
<dbReference type="Pfam" id="PF00194">
    <property type="entry name" value="Carb_anhydrase"/>
    <property type="match status" value="1"/>
</dbReference>
<proteinExistence type="inferred from homology"/>
<reference evidence="3" key="1">
    <citation type="submission" date="2023-08" db="EMBL/GenBank/DDBJ databases">
        <authorList>
            <person name="Alioto T."/>
            <person name="Alioto T."/>
            <person name="Gomez Garrido J."/>
        </authorList>
    </citation>
    <scope>NUCLEOTIDE SEQUENCE</scope>
</reference>
<organism evidence="3 4">
    <name type="scientific">Octopus vulgaris</name>
    <name type="common">Common octopus</name>
    <dbReference type="NCBI Taxonomy" id="6645"/>
    <lineage>
        <taxon>Eukaryota</taxon>
        <taxon>Metazoa</taxon>
        <taxon>Spiralia</taxon>
        <taxon>Lophotrochozoa</taxon>
        <taxon>Mollusca</taxon>
        <taxon>Cephalopoda</taxon>
        <taxon>Coleoidea</taxon>
        <taxon>Octopodiformes</taxon>
        <taxon>Octopoda</taxon>
        <taxon>Incirrata</taxon>
        <taxon>Octopodidae</taxon>
        <taxon>Octopus</taxon>
    </lineage>
</organism>
<dbReference type="PROSITE" id="PS51144">
    <property type="entry name" value="ALPHA_CA_2"/>
    <property type="match status" value="1"/>
</dbReference>
<dbReference type="SMART" id="SM01057">
    <property type="entry name" value="Carb_anhydrase"/>
    <property type="match status" value="1"/>
</dbReference>
<sequence length="279" mass="31316">MAAKQNNVDFEHIWSIALKNNPVQEAANQRDGNNPDNRHRDLQVQADDAAVNHTEDHVKKDIATTDTSEQPSEKEMSKFIQVKAIFKTPYLRKITIAISICWFGHKISLIFSKTFTAILTFSAGLLMLLAESKYWVKQYPDCGGKLQSPVAIEHKLTSYKESKDLLFEGYVDIMHNVTLKNIGHTVAIEVKSEGIVSGGELDGRYIAHQVHFHWGMNDIVGSEHMLNGKRYPMETSNTYEDNEGFADIVENVKMINFKGGGSDSSAYSMTAAVSHRMFS</sequence>
<dbReference type="GO" id="GO:0008270">
    <property type="term" value="F:zinc ion binding"/>
    <property type="evidence" value="ECO:0007669"/>
    <property type="project" value="InterPro"/>
</dbReference>
<evidence type="ECO:0000313" key="3">
    <source>
        <dbReference type="EMBL" id="CAI9730463.1"/>
    </source>
</evidence>
<dbReference type="InterPro" id="IPR036398">
    <property type="entry name" value="CA_dom_sf"/>
</dbReference>
<dbReference type="SUPFAM" id="SSF51069">
    <property type="entry name" value="Carbonic anhydrase"/>
    <property type="match status" value="1"/>
</dbReference>
<dbReference type="Proteomes" id="UP001162480">
    <property type="component" value="Chromosome 11"/>
</dbReference>
<dbReference type="EMBL" id="OX597824">
    <property type="protein sequence ID" value="CAI9730463.1"/>
    <property type="molecule type" value="Genomic_DNA"/>
</dbReference>
<dbReference type="GO" id="GO:0005886">
    <property type="term" value="C:plasma membrane"/>
    <property type="evidence" value="ECO:0007669"/>
    <property type="project" value="TreeGrafter"/>
</dbReference>
<dbReference type="InterPro" id="IPR023561">
    <property type="entry name" value="Carbonic_anhydrase_a-class"/>
</dbReference>
<dbReference type="PANTHER" id="PTHR18952">
    <property type="entry name" value="CARBONIC ANHYDRASE"/>
    <property type="match status" value="1"/>
</dbReference>
<keyword evidence="4" id="KW-1185">Reference proteome</keyword>